<feature type="compositionally biased region" description="Acidic residues" evidence="4">
    <location>
        <begin position="32"/>
        <end position="42"/>
    </location>
</feature>
<dbReference type="SUPFAM" id="SSF53474">
    <property type="entry name" value="alpha/beta-Hydrolases"/>
    <property type="match status" value="1"/>
</dbReference>
<evidence type="ECO:0000256" key="2">
    <source>
        <dbReference type="ARBA" id="ARBA00022801"/>
    </source>
</evidence>
<feature type="region of interest" description="Disordered" evidence="4">
    <location>
        <begin position="31"/>
        <end position="56"/>
    </location>
</feature>
<dbReference type="AlphaFoldDB" id="A0A6P7XW40"/>
<dbReference type="PANTHER" id="PTHR11559">
    <property type="entry name" value="CARBOXYLESTERASE"/>
    <property type="match status" value="1"/>
</dbReference>
<dbReference type="Proteomes" id="UP000515156">
    <property type="component" value="Chromosome 4"/>
</dbReference>
<dbReference type="RefSeq" id="XP_030056738.1">
    <property type="nucleotide sequence ID" value="XM_030200878.1"/>
</dbReference>
<keyword evidence="5" id="KW-0472">Membrane</keyword>
<evidence type="ECO:0000313" key="8">
    <source>
        <dbReference type="RefSeq" id="XP_030056738.1"/>
    </source>
</evidence>
<dbReference type="Gene3D" id="3.40.50.1820">
    <property type="entry name" value="alpha/beta hydrolase"/>
    <property type="match status" value="1"/>
</dbReference>
<dbReference type="InterPro" id="IPR019826">
    <property type="entry name" value="Carboxylesterase_B_AS"/>
</dbReference>
<feature type="domain" description="Carboxylesterase type B" evidence="6">
    <location>
        <begin position="96"/>
        <end position="600"/>
    </location>
</feature>
<feature type="transmembrane region" description="Helical" evidence="5">
    <location>
        <begin position="65"/>
        <end position="86"/>
    </location>
</feature>
<proteinExistence type="inferred from homology"/>
<dbReference type="PROSITE" id="PS00941">
    <property type="entry name" value="CARBOXYLESTERASE_B_2"/>
    <property type="match status" value="1"/>
</dbReference>
<dbReference type="InterPro" id="IPR029058">
    <property type="entry name" value="AB_hydrolase_fold"/>
</dbReference>
<dbReference type="InterPro" id="IPR050309">
    <property type="entry name" value="Type-B_Carboxylest/Lipase"/>
</dbReference>
<accession>A0A6P7XW40</accession>
<dbReference type="OrthoDB" id="3200163at2759"/>
<keyword evidence="5" id="KW-1133">Transmembrane helix</keyword>
<dbReference type="InParanoid" id="A0A6P7XW40"/>
<gene>
    <name evidence="8" type="primary">LOC115468841</name>
</gene>
<reference evidence="8" key="1">
    <citation type="submission" date="2025-08" db="UniProtKB">
        <authorList>
            <consortium name="RefSeq"/>
        </authorList>
    </citation>
    <scope>IDENTIFICATION</scope>
</reference>
<keyword evidence="7" id="KW-1185">Reference proteome</keyword>
<dbReference type="KEGG" id="muo:115468841"/>
<evidence type="ECO:0000256" key="5">
    <source>
        <dbReference type="SAM" id="Phobius"/>
    </source>
</evidence>
<evidence type="ECO:0000256" key="4">
    <source>
        <dbReference type="SAM" id="MobiDB-lite"/>
    </source>
</evidence>
<name>A0A6P7XW40_9AMPH</name>
<dbReference type="PROSITE" id="PS00122">
    <property type="entry name" value="CARBOXYLESTERASE_B_1"/>
    <property type="match status" value="1"/>
</dbReference>
<evidence type="ECO:0000256" key="1">
    <source>
        <dbReference type="ARBA" id="ARBA00005964"/>
    </source>
</evidence>
<dbReference type="EC" id="3.1.1.-" evidence="3"/>
<protein>
    <recommendedName>
        <fullName evidence="3">Carboxylic ester hydrolase</fullName>
        <ecNumber evidence="3">3.1.1.-</ecNumber>
    </recommendedName>
</protein>
<organism evidence="7 8">
    <name type="scientific">Microcaecilia unicolor</name>
    <dbReference type="NCBI Taxonomy" id="1415580"/>
    <lineage>
        <taxon>Eukaryota</taxon>
        <taxon>Metazoa</taxon>
        <taxon>Chordata</taxon>
        <taxon>Craniata</taxon>
        <taxon>Vertebrata</taxon>
        <taxon>Euteleostomi</taxon>
        <taxon>Amphibia</taxon>
        <taxon>Gymnophiona</taxon>
        <taxon>Siphonopidae</taxon>
        <taxon>Microcaecilia</taxon>
    </lineage>
</organism>
<keyword evidence="2 3" id="KW-0378">Hydrolase</keyword>
<comment type="similarity">
    <text evidence="1 3">Belongs to the type-B carboxylesterase/lipase family.</text>
</comment>
<evidence type="ECO:0000259" key="6">
    <source>
        <dbReference type="Pfam" id="PF00135"/>
    </source>
</evidence>
<evidence type="ECO:0000313" key="7">
    <source>
        <dbReference type="Proteomes" id="UP000515156"/>
    </source>
</evidence>
<evidence type="ECO:0000256" key="3">
    <source>
        <dbReference type="RuleBase" id="RU361235"/>
    </source>
</evidence>
<dbReference type="GeneID" id="115468841"/>
<dbReference type="GO" id="GO:0016787">
    <property type="term" value="F:hydrolase activity"/>
    <property type="evidence" value="ECO:0007669"/>
    <property type="project" value="UniProtKB-KW"/>
</dbReference>
<dbReference type="InterPro" id="IPR019819">
    <property type="entry name" value="Carboxylesterase_B_CS"/>
</dbReference>
<dbReference type="Pfam" id="PF00135">
    <property type="entry name" value="COesterase"/>
    <property type="match status" value="1"/>
</dbReference>
<sequence>MQELNAHFELYLVRYSSLLQKDAEFQHLLQPAEEEEEEEEEQETHVKRSGAGGQEQGHCIGTKKMAYIGCGILVFSCLVAACAYLSGISSDPLVDVTTNCGVVRGFHSSIGYSFKGIPYAMPPVGPLRWKPPKHTCWNGTLLATEFKSICAQLRPLGDTGTVMGSEDCLYLNIWTPSIELDAKLPVMVWIHGGYLHIFSGSEKGYCPTGKLAHKTQAVHVSFNYRLNAFGFMALELLREGSPTDTSGNYGFLDQIAALQWVKENIQYFGGDPEKVTIYGQSSGGTSVWTLMMSPLAKNLFQRAIDMSGSYVYTKKLSETERDNLVFLRKTNCKDLECLLTLPVEKVLKSIPWFEYPYWAADDLTDLPVKSRLNGAVAVVDGYVVPEPPLEMWKKRTPGYNDVPLMIGTTMQETDFGPVYPNISSWTVEDYEWKVKTILDTFGGNLSYDALHLYPISDFCNQPERCVEKAYVTMVSDLRATCPNNELAKVAADALSSPVYRYIITYTPSRAASSSDFLPFNSWFAFHLLDTFGFFGSLDLVLGVTTKSDRDFERLIQKHLVHFAKHGEMEGVWPQYPEGIVLLSSSMSVITNYHPERCALWKNNGLYEYAWVN</sequence>
<dbReference type="InterPro" id="IPR002018">
    <property type="entry name" value="CarbesteraseB"/>
</dbReference>
<keyword evidence="5" id="KW-0812">Transmembrane</keyword>